<sequence>MSIPPHPTSPTSPPPPLRHPTLVASPSHHQHQQPTTTKAPMGRGRAKRRPPAPSSSSSSDDELVLPETEEDDVDESAELMLLPVGAEVEVRSDDPGFAGSFYEATVAGHLPSGGYTVAYATLLADDGDDEPLRETAAAANVRPRPPPHEAGRGFAVHEMVEAFHNDGWWAGVVSAVLPSPVIAGDRRASYRVAFPTSRETLEFVETDLRPQRVFEDGRWVPAAEVDDGTPLFGEGNQVEVSGKSVGASWSPATVLKVIGVTHFLVQYMHTENDGELATEIVDSQDIRPARTVTRMGSKYRFYPSSHVEVHHEGSWWPGVIVEVLDSGLNKKYIVKLKNQEADMEDLEPVDVLTVENAQLRTRFDWDGKKWVRFVKEESSNEPRLTSRKRLVPALYDDSDEISNETDSRRDKKLKNEDLVSGQTSPLPLSICNAGNEITHYQGNAVLALRSELSLPSLPPMTAFNQLSSSSLAPSCHLEQSSSQSIIIPSTPQSRQLRALLFGAFGQQRPDPLYRLLGTRSLNACFQSIEGPKGALSDQDEQSTVGTRTELSKQIEECVSCQTAINPETTMRGITAKAIQEDNKVISVSTDLAELPKDMTAGCEILPKINTASCMDSTPQNGIRGSEDRSGIEYLKQGGYTGETSVEQDMTGGELYQRYLVTADNASVPLLPSAESCEANVHDNQLWKDNTAAAVDCVTCYAATLDDVVPNLLPLDGDLEVNITEDMDEENHQGNVVGLARNGHDNQCASADCQFSATSLTALENDMITNESPSRKFLGSSQSVEKSTVTRLSPFGMSNYSVTEPFDHSLAMTNGVEGTPVSRYVAARTSDSVFPLSLESVAVHESTISMNGRLSGSLAVQHLPFKKTSRMWAHLEALEIFRKAPQRPHFRQFEEYCPELREGMALGLMYSFASLSESINMLDVQGDKKLLEQKMKSLALLEENGFNVRDLRLRIEILLATSNSCVEKLEEKIANIETYDQELRTQVCALAMTVDRLNLHAYLMRNMMRSAISQKMSNAMKISRLKAEANDLERSYLSNAVPR</sequence>
<protein>
    <recommendedName>
        <fullName evidence="4">Agenet domain-containing protein</fullName>
    </recommendedName>
</protein>
<feature type="domain" description="Agenet" evidence="4">
    <location>
        <begin position="230"/>
        <end position="294"/>
    </location>
</feature>
<feature type="domain" description="Agenet" evidence="4">
    <location>
        <begin position="299"/>
        <end position="367"/>
    </location>
</feature>
<dbReference type="Pfam" id="PF05266">
    <property type="entry name" value="DUF724"/>
    <property type="match status" value="1"/>
</dbReference>
<evidence type="ECO:0000256" key="3">
    <source>
        <dbReference type="SAM" id="MobiDB-lite"/>
    </source>
</evidence>
<name>A0A8I6X8C2_HORVV</name>
<dbReference type="InterPro" id="IPR007930">
    <property type="entry name" value="DUF724"/>
</dbReference>
<dbReference type="AlphaFoldDB" id="A0A8I6X8C2"/>
<proteinExistence type="predicted"/>
<dbReference type="Gramene" id="HORVU.MOREX.r3.2HG0099580.1">
    <property type="protein sequence ID" value="HORVU.MOREX.r3.2HG0099580.1"/>
    <property type="gene ID" value="HORVU.MOREX.r3.2HG0099580"/>
</dbReference>
<organism evidence="5 6">
    <name type="scientific">Hordeum vulgare subsp. vulgare</name>
    <name type="common">Domesticated barley</name>
    <dbReference type="NCBI Taxonomy" id="112509"/>
    <lineage>
        <taxon>Eukaryota</taxon>
        <taxon>Viridiplantae</taxon>
        <taxon>Streptophyta</taxon>
        <taxon>Embryophyta</taxon>
        <taxon>Tracheophyta</taxon>
        <taxon>Spermatophyta</taxon>
        <taxon>Magnoliopsida</taxon>
        <taxon>Liliopsida</taxon>
        <taxon>Poales</taxon>
        <taxon>Poaceae</taxon>
        <taxon>BOP clade</taxon>
        <taxon>Pooideae</taxon>
        <taxon>Triticodae</taxon>
        <taxon>Triticeae</taxon>
        <taxon>Hordeinae</taxon>
        <taxon>Hordeum</taxon>
    </lineage>
</organism>
<dbReference type="CDD" id="cd20406">
    <property type="entry name" value="Tudor_Agenet_AtDUF_rpt2_4"/>
    <property type="match status" value="2"/>
</dbReference>
<dbReference type="SMR" id="A0A8I6X8C2"/>
<reference evidence="5" key="3">
    <citation type="submission" date="2022-01" db="UniProtKB">
        <authorList>
            <consortium name="EnsemblPlants"/>
        </authorList>
    </citation>
    <scope>IDENTIFICATION</scope>
    <source>
        <strain evidence="5">subsp. vulgare</strain>
    </source>
</reference>
<reference evidence="5" key="2">
    <citation type="submission" date="2020-10" db="EMBL/GenBank/DDBJ databases">
        <authorList>
            <person name="Scholz U."/>
            <person name="Mascher M."/>
            <person name="Fiebig A."/>
        </authorList>
    </citation>
    <scope>NUCLEOTIDE SEQUENCE [LARGE SCALE GENOMIC DNA]</scope>
    <source>
        <strain evidence="5">cv. Morex</strain>
    </source>
</reference>
<dbReference type="SMART" id="SM00743">
    <property type="entry name" value="Agenet"/>
    <property type="match status" value="4"/>
</dbReference>
<feature type="compositionally biased region" description="Acidic residues" evidence="3">
    <location>
        <begin position="59"/>
        <end position="74"/>
    </location>
</feature>
<keyword evidence="2" id="KW-0341">Growth regulation</keyword>
<evidence type="ECO:0000256" key="2">
    <source>
        <dbReference type="ARBA" id="ARBA00022604"/>
    </source>
</evidence>
<evidence type="ECO:0000313" key="6">
    <source>
        <dbReference type="Proteomes" id="UP000011116"/>
    </source>
</evidence>
<dbReference type="Proteomes" id="UP000011116">
    <property type="component" value="Chromosome 2H"/>
</dbReference>
<reference evidence="6" key="1">
    <citation type="journal article" date="2012" name="Nature">
        <title>A physical, genetic and functional sequence assembly of the barley genome.</title>
        <authorList>
            <consortium name="The International Barley Genome Sequencing Consortium"/>
            <person name="Mayer K.F."/>
            <person name="Waugh R."/>
            <person name="Brown J.W."/>
            <person name="Schulman A."/>
            <person name="Langridge P."/>
            <person name="Platzer M."/>
            <person name="Fincher G.B."/>
            <person name="Muehlbauer G.J."/>
            <person name="Sato K."/>
            <person name="Close T.J."/>
            <person name="Wise R.P."/>
            <person name="Stein N."/>
        </authorList>
    </citation>
    <scope>NUCLEOTIDE SEQUENCE [LARGE SCALE GENOMIC DNA]</scope>
    <source>
        <strain evidence="6">cv. Morex</strain>
    </source>
</reference>
<keyword evidence="6" id="KW-1185">Reference proteome</keyword>
<feature type="compositionally biased region" description="Pro residues" evidence="3">
    <location>
        <begin position="1"/>
        <end position="18"/>
    </location>
</feature>
<feature type="region of interest" description="Disordered" evidence="3">
    <location>
        <begin position="1"/>
        <end position="74"/>
    </location>
</feature>
<dbReference type="EnsemblPlants" id="HORVU.MOREX.r3.2HG0099580.1">
    <property type="protein sequence ID" value="HORVU.MOREX.r3.2HG0099580.1"/>
    <property type="gene ID" value="HORVU.MOREX.r3.2HG0099580"/>
</dbReference>
<feature type="compositionally biased region" description="Basic and acidic residues" evidence="3">
    <location>
        <begin position="405"/>
        <end position="417"/>
    </location>
</feature>
<dbReference type="Pfam" id="PF05641">
    <property type="entry name" value="Agenet"/>
    <property type="match status" value="3"/>
</dbReference>
<evidence type="ECO:0000259" key="4">
    <source>
        <dbReference type="SMART" id="SM00743"/>
    </source>
</evidence>
<dbReference type="InterPro" id="IPR014002">
    <property type="entry name" value="Agenet_dom_plant"/>
</dbReference>
<feature type="domain" description="Agenet" evidence="4">
    <location>
        <begin position="152"/>
        <end position="216"/>
    </location>
</feature>
<evidence type="ECO:0000256" key="1">
    <source>
        <dbReference type="ARBA" id="ARBA00022448"/>
    </source>
</evidence>
<dbReference type="PANTHER" id="PTHR31917">
    <property type="entry name" value="AGENET DOMAIN-CONTAINING PROTEIN-RELATED"/>
    <property type="match status" value="1"/>
</dbReference>
<dbReference type="PANTHER" id="PTHR31917:SF147">
    <property type="entry name" value="AGENET DOMAIN-CONTAINING PROTEIN"/>
    <property type="match status" value="1"/>
</dbReference>
<accession>A0A8I6X8C2</accession>
<dbReference type="Gramene" id="HORVU.MOREX.r2.2HG0082020.1">
    <property type="protein sequence ID" value="HORVU.MOREX.r2.2HG0082020.1"/>
    <property type="gene ID" value="HORVU.MOREX.r2.2HG0082020"/>
</dbReference>
<feature type="region of interest" description="Disordered" evidence="3">
    <location>
        <begin position="398"/>
        <end position="420"/>
    </location>
</feature>
<feature type="domain" description="Agenet" evidence="4">
    <location>
        <begin position="80"/>
        <end position="149"/>
    </location>
</feature>
<dbReference type="InterPro" id="IPR008395">
    <property type="entry name" value="Agenet-like_dom"/>
</dbReference>
<keyword evidence="1" id="KW-0813">Transport</keyword>
<gene>
    <name evidence="5" type="primary">LOC123424886</name>
</gene>
<dbReference type="CDD" id="cd20405">
    <property type="entry name" value="Tudor_Agenet_AtDUF_rpt1_3"/>
    <property type="match status" value="1"/>
</dbReference>
<evidence type="ECO:0000313" key="5">
    <source>
        <dbReference type="EnsemblPlants" id="HORVU.MOREX.r3.2HG0099580.1"/>
    </source>
</evidence>